<protein>
    <submittedName>
        <fullName evidence="1">Uncharacterized protein</fullName>
    </submittedName>
</protein>
<organism evidence="1 2">
    <name type="scientific">Tanacetum coccineum</name>
    <dbReference type="NCBI Taxonomy" id="301880"/>
    <lineage>
        <taxon>Eukaryota</taxon>
        <taxon>Viridiplantae</taxon>
        <taxon>Streptophyta</taxon>
        <taxon>Embryophyta</taxon>
        <taxon>Tracheophyta</taxon>
        <taxon>Spermatophyta</taxon>
        <taxon>Magnoliopsida</taxon>
        <taxon>eudicotyledons</taxon>
        <taxon>Gunneridae</taxon>
        <taxon>Pentapetalae</taxon>
        <taxon>asterids</taxon>
        <taxon>campanulids</taxon>
        <taxon>Asterales</taxon>
        <taxon>Asteraceae</taxon>
        <taxon>Asteroideae</taxon>
        <taxon>Anthemideae</taxon>
        <taxon>Anthemidinae</taxon>
        <taxon>Tanacetum</taxon>
    </lineage>
</organism>
<name>A0ABQ4YLT5_9ASTR</name>
<sequence length="155" mass="17589">MDSISVPSDFEDLYLLNLHGHLNHLSTKDKKISLLQSTFGSGKHWLSTSGRRLPTGDKSYDLTKPHQPRWDATGLSVKHDFTVIDLQEPSHLGSMRIGLPGRIQGQQDESGFEHRFWSREIKKVCRQSRSYVCYSETAFKQGGSSVTWKALLVDE</sequence>
<dbReference type="EMBL" id="BQNB010010552">
    <property type="protein sequence ID" value="GJS78804.1"/>
    <property type="molecule type" value="Genomic_DNA"/>
</dbReference>
<reference evidence="1" key="1">
    <citation type="journal article" date="2022" name="Int. J. Mol. Sci.">
        <title>Draft Genome of Tanacetum Coccineum: Genomic Comparison of Closely Related Tanacetum-Family Plants.</title>
        <authorList>
            <person name="Yamashiro T."/>
            <person name="Shiraishi A."/>
            <person name="Nakayama K."/>
            <person name="Satake H."/>
        </authorList>
    </citation>
    <scope>NUCLEOTIDE SEQUENCE</scope>
</reference>
<gene>
    <name evidence="1" type="ORF">Tco_0728685</name>
</gene>
<accession>A0ABQ4YLT5</accession>
<comment type="caution">
    <text evidence="1">The sequence shown here is derived from an EMBL/GenBank/DDBJ whole genome shotgun (WGS) entry which is preliminary data.</text>
</comment>
<reference evidence="1" key="2">
    <citation type="submission" date="2022-01" db="EMBL/GenBank/DDBJ databases">
        <authorList>
            <person name="Yamashiro T."/>
            <person name="Shiraishi A."/>
            <person name="Satake H."/>
            <person name="Nakayama K."/>
        </authorList>
    </citation>
    <scope>NUCLEOTIDE SEQUENCE</scope>
</reference>
<dbReference type="Proteomes" id="UP001151760">
    <property type="component" value="Unassembled WGS sequence"/>
</dbReference>
<keyword evidence="2" id="KW-1185">Reference proteome</keyword>
<evidence type="ECO:0000313" key="1">
    <source>
        <dbReference type="EMBL" id="GJS78804.1"/>
    </source>
</evidence>
<proteinExistence type="predicted"/>
<evidence type="ECO:0000313" key="2">
    <source>
        <dbReference type="Proteomes" id="UP001151760"/>
    </source>
</evidence>